<keyword evidence="4" id="KW-0804">Transcription</keyword>
<keyword evidence="2" id="KW-0805">Transcription regulation</keyword>
<reference evidence="6 7" key="1">
    <citation type="submission" date="2019-05" db="EMBL/GenBank/DDBJ databases">
        <authorList>
            <person name="Qu J.-H."/>
        </authorList>
    </citation>
    <scope>NUCLEOTIDE SEQUENCE [LARGE SCALE GENOMIC DNA]</scope>
    <source>
        <strain evidence="6 7">T17</strain>
    </source>
</reference>
<dbReference type="PANTHER" id="PTHR30346">
    <property type="entry name" value="TRANSCRIPTIONAL DUAL REGULATOR HCAR-RELATED"/>
    <property type="match status" value="1"/>
</dbReference>
<dbReference type="PRINTS" id="PR00039">
    <property type="entry name" value="HTHLYSR"/>
</dbReference>
<comment type="similarity">
    <text evidence="1">Belongs to the LysR transcriptional regulatory family.</text>
</comment>
<dbReference type="Pfam" id="PF00126">
    <property type="entry name" value="HTH_1"/>
    <property type="match status" value="1"/>
</dbReference>
<evidence type="ECO:0000256" key="2">
    <source>
        <dbReference type="ARBA" id="ARBA00023015"/>
    </source>
</evidence>
<dbReference type="InterPro" id="IPR000847">
    <property type="entry name" value="LysR_HTH_N"/>
</dbReference>
<dbReference type="OrthoDB" id="9803735at2"/>
<dbReference type="Gene3D" id="3.40.190.290">
    <property type="match status" value="1"/>
</dbReference>
<comment type="caution">
    <text evidence="6">The sequence shown here is derived from an EMBL/GenBank/DDBJ whole genome shotgun (WGS) entry which is preliminary data.</text>
</comment>
<protein>
    <submittedName>
        <fullName evidence="6">LysR family transcriptional regulator</fullName>
    </submittedName>
</protein>
<accession>A0A5R9KM38</accession>
<evidence type="ECO:0000313" key="6">
    <source>
        <dbReference type="EMBL" id="TLU97280.1"/>
    </source>
</evidence>
<dbReference type="SUPFAM" id="SSF46785">
    <property type="entry name" value="Winged helix' DNA-binding domain"/>
    <property type="match status" value="1"/>
</dbReference>
<proteinExistence type="inferred from homology"/>
<dbReference type="SUPFAM" id="SSF53850">
    <property type="entry name" value="Periplasmic binding protein-like II"/>
    <property type="match status" value="1"/>
</dbReference>
<dbReference type="RefSeq" id="WP_138368514.1">
    <property type="nucleotide sequence ID" value="NZ_VCEJ01000010.1"/>
</dbReference>
<sequence>MELRQLKYFVGVAEQLHFGNAARKLFISQPALSQQVKSFEAELGVELFVRIKRTTSHKVELTPAGEAFLSDAKRILSLADKAVRDVRQAGAKQQAVTLGVFKLILPERIMGILELFSAHFPAVEIKLVELPNPIQVQTSVSNGEIDLGLCVLPLVKEGLTANQYTQADYTILLNRNNHLANRSAITLAELKDEKWIDHGPEAGLFYSQLEEVCRQAGFHRESNIAHYVPSFDLLKSMVRSNKGIAFIPASLDLQHDPNLISMPIVNPDGSPFKDIVIQHVLIFRTEQSTPLVQALGNLVRK</sequence>
<evidence type="ECO:0000256" key="3">
    <source>
        <dbReference type="ARBA" id="ARBA00023125"/>
    </source>
</evidence>
<dbReference type="FunFam" id="1.10.10.10:FF:000001">
    <property type="entry name" value="LysR family transcriptional regulator"/>
    <property type="match status" value="1"/>
</dbReference>
<feature type="domain" description="HTH lysR-type" evidence="5">
    <location>
        <begin position="1"/>
        <end position="62"/>
    </location>
</feature>
<dbReference type="InterPro" id="IPR005119">
    <property type="entry name" value="LysR_subst-bd"/>
</dbReference>
<dbReference type="GO" id="GO:0003700">
    <property type="term" value="F:DNA-binding transcription factor activity"/>
    <property type="evidence" value="ECO:0007669"/>
    <property type="project" value="InterPro"/>
</dbReference>
<dbReference type="PANTHER" id="PTHR30346:SF0">
    <property type="entry name" value="HCA OPERON TRANSCRIPTIONAL ACTIVATOR HCAR"/>
    <property type="match status" value="1"/>
</dbReference>
<evidence type="ECO:0000259" key="5">
    <source>
        <dbReference type="PROSITE" id="PS50931"/>
    </source>
</evidence>
<organism evidence="6 7">
    <name type="scientific">Dyadobacter luticola</name>
    <dbReference type="NCBI Taxonomy" id="1979387"/>
    <lineage>
        <taxon>Bacteria</taxon>
        <taxon>Pseudomonadati</taxon>
        <taxon>Bacteroidota</taxon>
        <taxon>Cytophagia</taxon>
        <taxon>Cytophagales</taxon>
        <taxon>Spirosomataceae</taxon>
        <taxon>Dyadobacter</taxon>
    </lineage>
</organism>
<dbReference type="InterPro" id="IPR036388">
    <property type="entry name" value="WH-like_DNA-bd_sf"/>
</dbReference>
<evidence type="ECO:0000256" key="4">
    <source>
        <dbReference type="ARBA" id="ARBA00023163"/>
    </source>
</evidence>
<name>A0A5R9KM38_9BACT</name>
<evidence type="ECO:0000313" key="7">
    <source>
        <dbReference type="Proteomes" id="UP000306402"/>
    </source>
</evidence>
<dbReference type="Gene3D" id="1.10.10.10">
    <property type="entry name" value="Winged helix-like DNA-binding domain superfamily/Winged helix DNA-binding domain"/>
    <property type="match status" value="1"/>
</dbReference>
<dbReference type="CDD" id="cd05466">
    <property type="entry name" value="PBP2_LTTR_substrate"/>
    <property type="match status" value="1"/>
</dbReference>
<dbReference type="InterPro" id="IPR036390">
    <property type="entry name" value="WH_DNA-bd_sf"/>
</dbReference>
<dbReference type="AlphaFoldDB" id="A0A5R9KM38"/>
<keyword evidence="3" id="KW-0238">DNA-binding</keyword>
<gene>
    <name evidence="6" type="ORF">FEN17_26810</name>
</gene>
<dbReference type="GO" id="GO:0003677">
    <property type="term" value="F:DNA binding"/>
    <property type="evidence" value="ECO:0007669"/>
    <property type="project" value="UniProtKB-KW"/>
</dbReference>
<dbReference type="Proteomes" id="UP000306402">
    <property type="component" value="Unassembled WGS sequence"/>
</dbReference>
<evidence type="ECO:0000256" key="1">
    <source>
        <dbReference type="ARBA" id="ARBA00009437"/>
    </source>
</evidence>
<dbReference type="GO" id="GO:0032993">
    <property type="term" value="C:protein-DNA complex"/>
    <property type="evidence" value="ECO:0007669"/>
    <property type="project" value="TreeGrafter"/>
</dbReference>
<dbReference type="EMBL" id="VCEJ01000010">
    <property type="protein sequence ID" value="TLU97280.1"/>
    <property type="molecule type" value="Genomic_DNA"/>
</dbReference>
<keyword evidence="7" id="KW-1185">Reference proteome</keyword>
<dbReference type="PROSITE" id="PS50931">
    <property type="entry name" value="HTH_LYSR"/>
    <property type="match status" value="1"/>
</dbReference>
<dbReference type="Pfam" id="PF03466">
    <property type="entry name" value="LysR_substrate"/>
    <property type="match status" value="1"/>
</dbReference>